<proteinExistence type="predicted"/>
<dbReference type="EMBL" id="QUMS01000002">
    <property type="protein sequence ID" value="REG08736.1"/>
    <property type="molecule type" value="Genomic_DNA"/>
</dbReference>
<reference evidence="1 2" key="1">
    <citation type="submission" date="2018-08" db="EMBL/GenBank/DDBJ databases">
        <title>Genomic Encyclopedia of Type Strains, Phase IV (KMG-IV): sequencing the most valuable type-strain genomes for metagenomic binning, comparative biology and taxonomic classification.</title>
        <authorList>
            <person name="Goeker M."/>
        </authorList>
    </citation>
    <scope>NUCLEOTIDE SEQUENCE [LARGE SCALE GENOMIC DNA]</scope>
    <source>
        <strain evidence="1 2">DSM 23923</strain>
    </source>
</reference>
<accession>A0A3E0AB79</accession>
<evidence type="ECO:0000313" key="2">
    <source>
        <dbReference type="Proteomes" id="UP000256388"/>
    </source>
</evidence>
<dbReference type="RefSeq" id="WP_116225382.1">
    <property type="nucleotide sequence ID" value="NZ_AP018437.1"/>
</dbReference>
<gene>
    <name evidence="1" type="ORF">DFR64_2111</name>
</gene>
<sequence length="432" mass="47389">MSAGDATLASHYNSLRSDALFLGQSGDDAVNLAALLERYETRLQIERLNTDQVRIVASATEPVSLMIAGYMVQAVANVDLATDHKPSGTENTYYIFANRADDSTTFTLSVSMSSTEGENQRRVGRFYWDGAKIEKDSIRTELAVHIKSLLGYVEPQICEGRLTVSTGVSVPSTDVSASSFVYFTPHTGNRIALYVPGCGWRLYTFSELSLDLSSMPADTNADIWLYDNAGTLALACSTWSNDTLRATAIVRQDGIYCKSGALNCRYLGTVRTSAAGTICDTKEKRFVWNYYNRVPRTLYRHESTQSWTYSVRAWRAWNNSEDNRVEFVIGVDEVEVKLQFHSGTNETSAIIRSIGIGLDSVILPSEDSLWAAFSVAERAGVQAIYAGYPGVGFHFLQLLEIGYASPAVTYYGSNTVNSVEVDHSGAIGAIEG</sequence>
<name>A0A3E0AB79_9CHLR</name>
<dbReference type="Proteomes" id="UP000256388">
    <property type="component" value="Unassembled WGS sequence"/>
</dbReference>
<organism evidence="1 2">
    <name type="scientific">Pelolinea submarina</name>
    <dbReference type="NCBI Taxonomy" id="913107"/>
    <lineage>
        <taxon>Bacteria</taxon>
        <taxon>Bacillati</taxon>
        <taxon>Chloroflexota</taxon>
        <taxon>Anaerolineae</taxon>
        <taxon>Anaerolineales</taxon>
        <taxon>Anaerolineaceae</taxon>
        <taxon>Pelolinea</taxon>
    </lineage>
</organism>
<evidence type="ECO:0000313" key="1">
    <source>
        <dbReference type="EMBL" id="REG08736.1"/>
    </source>
</evidence>
<dbReference type="AlphaFoldDB" id="A0A3E0AB79"/>
<dbReference type="OrthoDB" id="164763at2"/>
<keyword evidence="2" id="KW-1185">Reference proteome</keyword>
<comment type="caution">
    <text evidence="1">The sequence shown here is derived from an EMBL/GenBank/DDBJ whole genome shotgun (WGS) entry which is preliminary data.</text>
</comment>
<protein>
    <submittedName>
        <fullName evidence="1">Uncharacterized protein</fullName>
    </submittedName>
</protein>